<comment type="caution">
    <text evidence="2">The sequence shown here is derived from an EMBL/GenBank/DDBJ whole genome shotgun (WGS) entry which is preliminary data.</text>
</comment>
<dbReference type="AlphaFoldDB" id="A0A9P4YBZ8"/>
<dbReference type="EMBL" id="MU032344">
    <property type="protein sequence ID" value="KAF3770692.1"/>
    <property type="molecule type" value="Genomic_DNA"/>
</dbReference>
<protein>
    <submittedName>
        <fullName evidence="2">Uncharacterized protein</fullName>
    </submittedName>
</protein>
<proteinExistence type="predicted"/>
<accession>A0A9P4YBZ8</accession>
<reference evidence="2" key="1">
    <citation type="journal article" date="2020" name="Phytopathology">
        <title>Genome sequence of the chestnut blight fungus Cryphonectria parasitica EP155: A fundamental resource for an archetypical invasive plant pathogen.</title>
        <authorList>
            <person name="Crouch J.A."/>
            <person name="Dawe A."/>
            <person name="Aerts A."/>
            <person name="Barry K."/>
            <person name="Churchill A.C.L."/>
            <person name="Grimwood J."/>
            <person name="Hillman B."/>
            <person name="Milgroom M.G."/>
            <person name="Pangilinan J."/>
            <person name="Smith M."/>
            <person name="Salamov A."/>
            <person name="Schmutz J."/>
            <person name="Yadav J."/>
            <person name="Grigoriev I.V."/>
            <person name="Nuss D."/>
        </authorList>
    </citation>
    <scope>NUCLEOTIDE SEQUENCE</scope>
    <source>
        <strain evidence="2">EP155</strain>
    </source>
</reference>
<gene>
    <name evidence="2" type="ORF">M406DRAFT_240032</name>
</gene>
<feature type="non-terminal residue" evidence="2">
    <location>
        <position position="259"/>
    </location>
</feature>
<organism evidence="2 3">
    <name type="scientific">Cryphonectria parasitica (strain ATCC 38755 / EP155)</name>
    <dbReference type="NCBI Taxonomy" id="660469"/>
    <lineage>
        <taxon>Eukaryota</taxon>
        <taxon>Fungi</taxon>
        <taxon>Dikarya</taxon>
        <taxon>Ascomycota</taxon>
        <taxon>Pezizomycotina</taxon>
        <taxon>Sordariomycetes</taxon>
        <taxon>Sordariomycetidae</taxon>
        <taxon>Diaporthales</taxon>
        <taxon>Cryphonectriaceae</taxon>
        <taxon>Cryphonectria-Endothia species complex</taxon>
        <taxon>Cryphonectria</taxon>
    </lineage>
</organism>
<evidence type="ECO:0000256" key="1">
    <source>
        <dbReference type="SAM" id="MobiDB-lite"/>
    </source>
</evidence>
<dbReference type="Proteomes" id="UP000803844">
    <property type="component" value="Unassembled WGS sequence"/>
</dbReference>
<evidence type="ECO:0000313" key="2">
    <source>
        <dbReference type="EMBL" id="KAF3770692.1"/>
    </source>
</evidence>
<dbReference type="RefSeq" id="XP_040781653.1">
    <property type="nucleotide sequence ID" value="XM_040916110.1"/>
</dbReference>
<evidence type="ECO:0000313" key="3">
    <source>
        <dbReference type="Proteomes" id="UP000803844"/>
    </source>
</evidence>
<dbReference type="GeneID" id="63833239"/>
<sequence length="259" mass="29113">MPLLQGIEVTIVTQSELGQLPEYPHPDGSSFQSRRLRDNKPDDQSNSCDGDFQNRVADDPAHASGTDSTVSVYVPSLPGAQFWINYVVKTPPSPPGHLFFKLYMNGRHITSWGINPSIKSHGRAEKALYEPSDRWDQEEDGVVFKQEGIEARYFYFTGNQQELSAADNGGLIEVQAFRAKGRKRRAAKLDQYRVQDKYGITAPSGGLLDNPQDITFFDFHLIDPKDAPFATFRFHYRSWDSLNQLSLVPADDPSILESS</sequence>
<keyword evidence="3" id="KW-1185">Reference proteome</keyword>
<feature type="region of interest" description="Disordered" evidence="1">
    <location>
        <begin position="18"/>
        <end position="68"/>
    </location>
</feature>
<dbReference type="OrthoDB" id="436496at2759"/>
<name>A0A9P4YBZ8_CRYP1</name>